<dbReference type="PROSITE" id="PS00211">
    <property type="entry name" value="ABC_TRANSPORTER_1"/>
    <property type="match status" value="1"/>
</dbReference>
<dbReference type="InterPro" id="IPR017871">
    <property type="entry name" value="ABC_transporter-like_CS"/>
</dbReference>
<evidence type="ECO:0000256" key="2">
    <source>
        <dbReference type="ARBA" id="ARBA00022448"/>
    </source>
</evidence>
<feature type="domain" description="ABC transporter" evidence="5">
    <location>
        <begin position="3"/>
        <end position="227"/>
    </location>
</feature>
<dbReference type="InterPro" id="IPR003593">
    <property type="entry name" value="AAA+_ATPase"/>
</dbReference>
<comment type="caution">
    <text evidence="6">The sequence shown here is derived from an EMBL/GenBank/DDBJ whole genome shotgun (WGS) entry which is preliminary data.</text>
</comment>
<accession>A0A9Q4KML8</accession>
<evidence type="ECO:0000259" key="5">
    <source>
        <dbReference type="PROSITE" id="PS50893"/>
    </source>
</evidence>
<dbReference type="RefSeq" id="WP_269483131.1">
    <property type="nucleotide sequence ID" value="NZ_JAPXGO010000007.1"/>
</dbReference>
<dbReference type="Gene3D" id="3.40.50.300">
    <property type="entry name" value="P-loop containing nucleotide triphosphate hydrolases"/>
    <property type="match status" value="1"/>
</dbReference>
<comment type="similarity">
    <text evidence="1">Belongs to the ABC transporter superfamily.</text>
</comment>
<evidence type="ECO:0000313" key="6">
    <source>
        <dbReference type="EMBL" id="MCZ6160401.1"/>
    </source>
</evidence>
<dbReference type="SUPFAM" id="SSF52540">
    <property type="entry name" value="P-loop containing nucleoside triphosphate hydrolases"/>
    <property type="match status" value="1"/>
</dbReference>
<organism evidence="6 7">
    <name type="scientific">Campylobacter ureolyticus</name>
    <dbReference type="NCBI Taxonomy" id="827"/>
    <lineage>
        <taxon>Bacteria</taxon>
        <taxon>Pseudomonadati</taxon>
        <taxon>Campylobacterota</taxon>
        <taxon>Epsilonproteobacteria</taxon>
        <taxon>Campylobacterales</taxon>
        <taxon>Campylobacteraceae</taxon>
        <taxon>Campylobacter</taxon>
    </lineage>
</organism>
<name>A0A9Q4KML8_9BACT</name>
<keyword evidence="3" id="KW-0547">Nucleotide-binding</keyword>
<evidence type="ECO:0000313" key="7">
    <source>
        <dbReference type="Proteomes" id="UP001075225"/>
    </source>
</evidence>
<dbReference type="GO" id="GO:0016887">
    <property type="term" value="F:ATP hydrolysis activity"/>
    <property type="evidence" value="ECO:0007669"/>
    <property type="project" value="InterPro"/>
</dbReference>
<dbReference type="AlphaFoldDB" id="A0A9Q4KML8"/>
<dbReference type="PROSITE" id="PS50893">
    <property type="entry name" value="ABC_TRANSPORTER_2"/>
    <property type="match status" value="1"/>
</dbReference>
<dbReference type="GO" id="GO:0005524">
    <property type="term" value="F:ATP binding"/>
    <property type="evidence" value="ECO:0007669"/>
    <property type="project" value="UniProtKB-KW"/>
</dbReference>
<keyword evidence="2" id="KW-0813">Transport</keyword>
<dbReference type="InterPro" id="IPR050153">
    <property type="entry name" value="Metal_Ion_Import_ABC"/>
</dbReference>
<dbReference type="Proteomes" id="UP001075225">
    <property type="component" value="Unassembled WGS sequence"/>
</dbReference>
<gene>
    <name evidence="6" type="ORF">O6B32_07895</name>
</gene>
<dbReference type="PANTHER" id="PTHR42734">
    <property type="entry name" value="METAL TRANSPORT SYSTEM ATP-BINDING PROTEIN TM_0124-RELATED"/>
    <property type="match status" value="1"/>
</dbReference>
<reference evidence="6" key="1">
    <citation type="submission" date="2022-12" db="EMBL/GenBank/DDBJ databases">
        <title>Species Delineation and Comparative Genomics within the Campylobacter ureolyticus Complex.</title>
        <authorList>
            <person name="Maki J."/>
            <person name="Howard M."/>
            <person name="Connelly S."/>
            <person name="Hardy D.J."/>
            <person name="Cameron A."/>
        </authorList>
    </citation>
    <scope>NUCLEOTIDE SEQUENCE</scope>
    <source>
        <strain evidence="6">URMC_787</strain>
    </source>
</reference>
<keyword evidence="4 6" id="KW-0067">ATP-binding</keyword>
<dbReference type="InterPro" id="IPR003439">
    <property type="entry name" value="ABC_transporter-like_ATP-bd"/>
</dbReference>
<dbReference type="InterPro" id="IPR027417">
    <property type="entry name" value="P-loop_NTPase"/>
</dbReference>
<proteinExistence type="inferred from homology"/>
<dbReference type="EMBL" id="JAPXGO010000007">
    <property type="protein sequence ID" value="MCZ6160401.1"/>
    <property type="molecule type" value="Genomic_DNA"/>
</dbReference>
<dbReference type="PANTHER" id="PTHR42734:SF6">
    <property type="entry name" value="MOLYBDATE IMPORT ATP-BINDING PROTEIN MOLC"/>
    <property type="match status" value="1"/>
</dbReference>
<evidence type="ECO:0000256" key="3">
    <source>
        <dbReference type="ARBA" id="ARBA00022741"/>
    </source>
</evidence>
<evidence type="ECO:0000256" key="4">
    <source>
        <dbReference type="ARBA" id="ARBA00022840"/>
    </source>
</evidence>
<evidence type="ECO:0000256" key="1">
    <source>
        <dbReference type="ARBA" id="ARBA00005417"/>
    </source>
</evidence>
<sequence>MLIEALNLGYFYTKDKFCFKDLSFGLNEDETLAILGLNGQGKSTLLYNLIDILEPKIGEVNINQSFSYLGQNLSLNFNYSVIDVVLMGLASKISLFKTPSKNDYEKSEKALEILGILSLKDRLYATLSGGQKQLVLLARAIVPNNKILILDEPFSAMDLKNQNKVLSLIKNLKKELNLTVIFTTHNPNHAHRVADKTLILYDDLSYEFGNTDDVLTPSNLTKLYDVRVESVKFENKDYLITLFD</sequence>
<dbReference type="Pfam" id="PF00005">
    <property type="entry name" value="ABC_tran"/>
    <property type="match status" value="1"/>
</dbReference>
<dbReference type="SMART" id="SM00382">
    <property type="entry name" value="AAA"/>
    <property type="match status" value="1"/>
</dbReference>
<protein>
    <submittedName>
        <fullName evidence="6">ABC transporter ATP-binding protein</fullName>
    </submittedName>
</protein>